<keyword evidence="1" id="KW-1133">Transmembrane helix</keyword>
<proteinExistence type="predicted"/>
<evidence type="ECO:0000313" key="2">
    <source>
        <dbReference type="EMBL" id="MBE1877286.1"/>
    </source>
</evidence>
<sequence length="237" mass="26015">MTNADMADKAPPPSFSPEAHRLDVGRTNLIAIIVGLVLTVPLTWGCLTVVLDPSAGAARWIGGFFALLFGGLSALFLVAMRGAVRSRGIVVDESGIWFWHGKTWDRLAWDRIGRAGVSFELPPGAPAVTLEGKAQEWATDAVMGALRMTKKRRTALEIEPVTPDGFDAVPRLLPYRRRDKKPTPGLPADRWYVPVVPGYHSWKGLMRAGERFGGEVWAGFFQRPWGSIGTGWVQPRV</sequence>
<evidence type="ECO:0000256" key="1">
    <source>
        <dbReference type="SAM" id="Phobius"/>
    </source>
</evidence>
<dbReference type="Proteomes" id="UP000625527">
    <property type="component" value="Unassembled WGS sequence"/>
</dbReference>
<dbReference type="EMBL" id="JADAQT010000098">
    <property type="protein sequence ID" value="MBE1877286.1"/>
    <property type="molecule type" value="Genomic_DNA"/>
</dbReference>
<keyword evidence="3" id="KW-1185">Reference proteome</keyword>
<feature type="transmembrane region" description="Helical" evidence="1">
    <location>
        <begin position="57"/>
        <end position="79"/>
    </location>
</feature>
<accession>A0ABR9N1Y8</accession>
<feature type="transmembrane region" description="Helical" evidence="1">
    <location>
        <begin position="29"/>
        <end position="51"/>
    </location>
</feature>
<keyword evidence="1" id="KW-0812">Transmembrane</keyword>
<dbReference type="RefSeq" id="WP_192863844.1">
    <property type="nucleotide sequence ID" value="NZ_JADAQT010000098.1"/>
</dbReference>
<evidence type="ECO:0000313" key="3">
    <source>
        <dbReference type="Proteomes" id="UP000625527"/>
    </source>
</evidence>
<reference evidence="2 3" key="1">
    <citation type="submission" date="2020-10" db="EMBL/GenBank/DDBJ databases">
        <title>Myceligenerans pegani sp. nov., an endophytic actinomycete isolated from Peganum harmala L. in Xinjiang, China.</title>
        <authorList>
            <person name="Xin L."/>
        </authorList>
    </citation>
    <scope>NUCLEOTIDE SEQUENCE [LARGE SCALE GENOMIC DNA]</scope>
    <source>
        <strain evidence="2 3">TRM65318</strain>
    </source>
</reference>
<gene>
    <name evidence="2" type="ORF">IHE71_16460</name>
</gene>
<keyword evidence="1" id="KW-0472">Membrane</keyword>
<organism evidence="2 3">
    <name type="scientific">Myceligenerans pegani</name>
    <dbReference type="NCBI Taxonomy" id="2776917"/>
    <lineage>
        <taxon>Bacteria</taxon>
        <taxon>Bacillati</taxon>
        <taxon>Actinomycetota</taxon>
        <taxon>Actinomycetes</taxon>
        <taxon>Micrococcales</taxon>
        <taxon>Promicromonosporaceae</taxon>
        <taxon>Myceligenerans</taxon>
    </lineage>
</organism>
<protein>
    <submittedName>
        <fullName evidence="2">Uncharacterized protein</fullName>
    </submittedName>
</protein>
<comment type="caution">
    <text evidence="2">The sequence shown here is derived from an EMBL/GenBank/DDBJ whole genome shotgun (WGS) entry which is preliminary data.</text>
</comment>
<name>A0ABR9N1Y8_9MICO</name>